<evidence type="ECO:0008006" key="2">
    <source>
        <dbReference type="Google" id="ProtNLM"/>
    </source>
</evidence>
<protein>
    <recommendedName>
        <fullName evidence="2">Portal protein</fullName>
    </recommendedName>
</protein>
<organism evidence="1">
    <name type="scientific">uncultured Caudovirales phage</name>
    <dbReference type="NCBI Taxonomy" id="2100421"/>
    <lineage>
        <taxon>Viruses</taxon>
        <taxon>Duplodnaviria</taxon>
        <taxon>Heunggongvirae</taxon>
        <taxon>Uroviricota</taxon>
        <taxon>Caudoviricetes</taxon>
        <taxon>Peduoviridae</taxon>
        <taxon>Maltschvirus</taxon>
        <taxon>Maltschvirus maltsch</taxon>
    </lineage>
</organism>
<gene>
    <name evidence="1" type="ORF">UFOVP618_25</name>
</gene>
<evidence type="ECO:0000313" key="1">
    <source>
        <dbReference type="EMBL" id="CAB4152734.1"/>
    </source>
</evidence>
<sequence>MTSNHVIELSAYTSPVVTEDKRNDWVNYGEDNNYFQFLIDRYSNSATHSAVVNNISRLIYGKGLSALDASKKPNDYAQMLTLFTANDLRRVIQDLYLLGQGAFQVHYDKGHKNVVKVYHIPVQLLRPEKCDKDGNIVGYYYSDNWEDPKKFVPKRFDAFGEGSSEIEILMIQPYSVGAKYFSRVDYQGALEYTVLEEKISEYLINEVSNGFSPTTIVNFNNSIPSDEQKDEIARSVISKLTGSTGKKIVVSFNEDEAKKTTIDSVPLNDAPEHYQYLSDECRSKILTGHCVTSPLIFGIATTTGFSANADELKNSVILFDNMVIRPKQEVILEALDSILAFNGVSLKLYFKTLQPLEFVDLSNAQSTDQVAEETGVEMSAEKSELEILLDEFGEVLDDNYVLIDEREVDHDSEDILNNHLQEIESKLSTTKLSLIDKILNFVSTGTARPTAISSQDKQVKGTMFKVRYKYTGNANPQREFCRVMMSSQKVYRKEDIDRMSKSVVNKGFGEFGADTYDIFRFHGGPRCHHKWSRQTFMLNDKDMFEQIGTRAAEIKGYKVTNPYEVSVYPNNLPLKGFSPRNENLPSDVK</sequence>
<dbReference type="EMBL" id="LR796587">
    <property type="protein sequence ID" value="CAB4152734.1"/>
    <property type="molecule type" value="Genomic_DNA"/>
</dbReference>
<reference evidence="1" key="1">
    <citation type="submission" date="2020-04" db="EMBL/GenBank/DDBJ databases">
        <authorList>
            <person name="Chiriac C."/>
            <person name="Salcher M."/>
            <person name="Ghai R."/>
            <person name="Kavagutti S V."/>
        </authorList>
    </citation>
    <scope>NUCLEOTIDE SEQUENCE</scope>
</reference>
<proteinExistence type="predicted"/>
<name>A0A6J5N0X2_9CAUD</name>
<accession>A0A6J5N0X2</accession>